<organism evidence="2">
    <name type="scientific">bioreactor metagenome</name>
    <dbReference type="NCBI Taxonomy" id="1076179"/>
    <lineage>
        <taxon>unclassified sequences</taxon>
        <taxon>metagenomes</taxon>
        <taxon>ecological metagenomes</taxon>
    </lineage>
</organism>
<dbReference type="Gene3D" id="3.20.20.140">
    <property type="entry name" value="Metal-dependent hydrolases"/>
    <property type="match status" value="1"/>
</dbReference>
<dbReference type="SUPFAM" id="SSF51338">
    <property type="entry name" value="Composite domain of metallo-dependent hydrolases"/>
    <property type="match status" value="1"/>
</dbReference>
<dbReference type="Pfam" id="PF07969">
    <property type="entry name" value="Amidohydro_3"/>
    <property type="match status" value="1"/>
</dbReference>
<dbReference type="PANTHER" id="PTHR22642">
    <property type="entry name" value="IMIDAZOLONEPROPIONASE"/>
    <property type="match status" value="1"/>
</dbReference>
<comment type="caution">
    <text evidence="2">The sequence shown here is derived from an EMBL/GenBank/DDBJ whole genome shotgun (WGS) entry which is preliminary data.</text>
</comment>
<dbReference type="EMBL" id="VSSQ01002479">
    <property type="protein sequence ID" value="MPM15654.1"/>
    <property type="molecule type" value="Genomic_DNA"/>
</dbReference>
<dbReference type="Gene3D" id="2.30.40.10">
    <property type="entry name" value="Urease, subunit C, domain 1"/>
    <property type="match status" value="1"/>
</dbReference>
<name>A0A644XNK0_9ZZZZ</name>
<sequence length="89" mass="10223">MDGWFPEERVTVYEAASMYTRNAAFVSYKEDRKGTIEPGKLADFVLLDTDVFRTETEKIKDICVKKPIRAENSYTPVNDRAGAFDNNHE</sequence>
<evidence type="ECO:0000313" key="2">
    <source>
        <dbReference type="EMBL" id="MPM15654.1"/>
    </source>
</evidence>
<dbReference type="AlphaFoldDB" id="A0A644XNK0"/>
<feature type="domain" description="Amidohydrolase 3" evidence="1">
    <location>
        <begin position="6"/>
        <end position="66"/>
    </location>
</feature>
<reference evidence="2" key="1">
    <citation type="submission" date="2019-08" db="EMBL/GenBank/DDBJ databases">
        <authorList>
            <person name="Kucharzyk K."/>
            <person name="Murdoch R.W."/>
            <person name="Higgins S."/>
            <person name="Loffler F."/>
        </authorList>
    </citation>
    <scope>NUCLEOTIDE SEQUENCE</scope>
</reference>
<dbReference type="GO" id="GO:0016810">
    <property type="term" value="F:hydrolase activity, acting on carbon-nitrogen (but not peptide) bonds"/>
    <property type="evidence" value="ECO:0007669"/>
    <property type="project" value="InterPro"/>
</dbReference>
<dbReference type="InterPro" id="IPR013108">
    <property type="entry name" value="Amidohydro_3"/>
</dbReference>
<dbReference type="PANTHER" id="PTHR22642:SF2">
    <property type="entry name" value="PROTEIN LONG AFTER FAR-RED 3"/>
    <property type="match status" value="1"/>
</dbReference>
<proteinExistence type="predicted"/>
<evidence type="ECO:0000259" key="1">
    <source>
        <dbReference type="Pfam" id="PF07969"/>
    </source>
</evidence>
<gene>
    <name evidence="2" type="ORF">SDC9_62025</name>
</gene>
<dbReference type="InterPro" id="IPR011059">
    <property type="entry name" value="Metal-dep_hydrolase_composite"/>
</dbReference>
<accession>A0A644XNK0</accession>
<protein>
    <recommendedName>
        <fullName evidence="1">Amidohydrolase 3 domain-containing protein</fullName>
    </recommendedName>
</protein>